<protein>
    <submittedName>
        <fullName evidence="2">Uncharacterized protein</fullName>
    </submittedName>
</protein>
<dbReference type="EMBL" id="BMAV01028223">
    <property type="protein sequence ID" value="GFS66016.1"/>
    <property type="molecule type" value="Genomic_DNA"/>
</dbReference>
<evidence type="ECO:0000256" key="1">
    <source>
        <dbReference type="SAM" id="MobiDB-lite"/>
    </source>
</evidence>
<gene>
    <name evidence="2" type="ORF">TNIN_245591</name>
</gene>
<proteinExistence type="predicted"/>
<evidence type="ECO:0000313" key="3">
    <source>
        <dbReference type="Proteomes" id="UP000886998"/>
    </source>
</evidence>
<keyword evidence="3" id="KW-1185">Reference proteome</keyword>
<sequence length="98" mass="10688">MASAFRLSQFVISSNVYVFLQWRRTSFLMASAPFNFVVEGASTDNQAHKTLSILLAVNGGLVNSRRHHTAILESAGPPDDTANLQKKPKTSKGLEKGI</sequence>
<comment type="caution">
    <text evidence="2">The sequence shown here is derived from an EMBL/GenBank/DDBJ whole genome shotgun (WGS) entry which is preliminary data.</text>
</comment>
<accession>A0A8X6IYB5</accession>
<organism evidence="2 3">
    <name type="scientific">Trichonephila inaurata madagascariensis</name>
    <dbReference type="NCBI Taxonomy" id="2747483"/>
    <lineage>
        <taxon>Eukaryota</taxon>
        <taxon>Metazoa</taxon>
        <taxon>Ecdysozoa</taxon>
        <taxon>Arthropoda</taxon>
        <taxon>Chelicerata</taxon>
        <taxon>Arachnida</taxon>
        <taxon>Araneae</taxon>
        <taxon>Araneomorphae</taxon>
        <taxon>Entelegynae</taxon>
        <taxon>Araneoidea</taxon>
        <taxon>Nephilidae</taxon>
        <taxon>Trichonephila</taxon>
        <taxon>Trichonephila inaurata</taxon>
    </lineage>
</organism>
<feature type="region of interest" description="Disordered" evidence="1">
    <location>
        <begin position="72"/>
        <end position="98"/>
    </location>
</feature>
<reference evidence="2" key="1">
    <citation type="submission" date="2020-08" db="EMBL/GenBank/DDBJ databases">
        <title>Multicomponent nature underlies the extraordinary mechanical properties of spider dragline silk.</title>
        <authorList>
            <person name="Kono N."/>
            <person name="Nakamura H."/>
            <person name="Mori M."/>
            <person name="Yoshida Y."/>
            <person name="Ohtoshi R."/>
            <person name="Malay A.D."/>
            <person name="Moran D.A.P."/>
            <person name="Tomita M."/>
            <person name="Numata K."/>
            <person name="Arakawa K."/>
        </authorList>
    </citation>
    <scope>NUCLEOTIDE SEQUENCE</scope>
</reference>
<dbReference type="AlphaFoldDB" id="A0A8X6IYB5"/>
<evidence type="ECO:0000313" key="2">
    <source>
        <dbReference type="EMBL" id="GFS66016.1"/>
    </source>
</evidence>
<dbReference type="Proteomes" id="UP000886998">
    <property type="component" value="Unassembled WGS sequence"/>
</dbReference>
<name>A0A8X6IYB5_9ARAC</name>